<evidence type="ECO:0000256" key="3">
    <source>
        <dbReference type="SAM" id="SignalP"/>
    </source>
</evidence>
<feature type="transmembrane region" description="Helical" evidence="2">
    <location>
        <begin position="703"/>
        <end position="728"/>
    </location>
</feature>
<keyword evidence="5" id="KW-1185">Reference proteome</keyword>
<accession>A0A7L3U5R8</accession>
<dbReference type="Proteomes" id="UP000535478">
    <property type="component" value="Unassembled WGS sequence"/>
</dbReference>
<dbReference type="EMBL" id="VZUE01000111">
    <property type="protein sequence ID" value="NXV47257.1"/>
    <property type="molecule type" value="Genomic_DNA"/>
</dbReference>
<feature type="non-terminal residue" evidence="4">
    <location>
        <position position="769"/>
    </location>
</feature>
<protein>
    <submittedName>
        <fullName evidence="4">ARMD4 protein</fullName>
    </submittedName>
</protein>
<dbReference type="AlphaFoldDB" id="A0A7L3U5R8"/>
<dbReference type="InterPro" id="IPR031524">
    <property type="entry name" value="ARMH4"/>
</dbReference>
<feature type="non-terminal residue" evidence="4">
    <location>
        <position position="1"/>
    </location>
</feature>
<keyword evidence="3" id="KW-0732">Signal</keyword>
<feature type="compositionally biased region" description="Low complexity" evidence="1">
    <location>
        <begin position="217"/>
        <end position="226"/>
    </location>
</feature>
<evidence type="ECO:0000256" key="2">
    <source>
        <dbReference type="SAM" id="Phobius"/>
    </source>
</evidence>
<reference evidence="4 5" key="1">
    <citation type="submission" date="2019-09" db="EMBL/GenBank/DDBJ databases">
        <title>Bird 10,000 Genomes (B10K) Project - Family phase.</title>
        <authorList>
            <person name="Zhang G."/>
        </authorList>
    </citation>
    <scope>NUCLEOTIDE SEQUENCE [LARGE SCALE GENOMIC DNA]</scope>
    <source>
        <strain evidence="4">OUT-0019</strain>
        <tissue evidence="4">Blood</tissue>
    </source>
</reference>
<feature type="region of interest" description="Disordered" evidence="1">
    <location>
        <begin position="330"/>
        <end position="363"/>
    </location>
</feature>
<evidence type="ECO:0000313" key="4">
    <source>
        <dbReference type="EMBL" id="NXV47257.1"/>
    </source>
</evidence>
<feature type="compositionally biased region" description="Acidic residues" evidence="1">
    <location>
        <begin position="605"/>
        <end position="645"/>
    </location>
</feature>
<feature type="compositionally biased region" description="Basic residues" evidence="1">
    <location>
        <begin position="738"/>
        <end position="748"/>
    </location>
</feature>
<organism evidence="4 5">
    <name type="scientific">Uria aalge</name>
    <name type="common">Common mure</name>
    <name type="synonym">Colymbus aalge</name>
    <dbReference type="NCBI Taxonomy" id="13746"/>
    <lineage>
        <taxon>Eukaryota</taxon>
        <taxon>Metazoa</taxon>
        <taxon>Chordata</taxon>
        <taxon>Craniata</taxon>
        <taxon>Vertebrata</taxon>
        <taxon>Euteleostomi</taxon>
        <taxon>Archelosauria</taxon>
        <taxon>Archosauria</taxon>
        <taxon>Dinosauria</taxon>
        <taxon>Saurischia</taxon>
        <taxon>Theropoda</taxon>
        <taxon>Coelurosauria</taxon>
        <taxon>Aves</taxon>
        <taxon>Neognathae</taxon>
        <taxon>Neoaves</taxon>
        <taxon>Charadriiformes</taxon>
        <taxon>Alcidae</taxon>
        <taxon>Uria</taxon>
    </lineage>
</organism>
<feature type="region of interest" description="Disordered" evidence="1">
    <location>
        <begin position="206"/>
        <end position="243"/>
    </location>
</feature>
<keyword evidence="2" id="KW-0812">Transmembrane</keyword>
<feature type="chain" id="PRO_5029805292" evidence="3">
    <location>
        <begin position="46"/>
        <end position="769"/>
    </location>
</feature>
<gene>
    <name evidence="4" type="primary">Armh4</name>
    <name evidence="4" type="ORF">URIAAL_R04762</name>
</gene>
<name>A0A7L3U5R8_URIAL</name>
<sequence length="769" mass="80474">LHSGLVNLAGFWAHLFSAMSRSIGFNICVVTCSILLLSSSPPCLASQPLEDRDMTKVQYGPWVGNGVEDERTGMLNFKNNVAPSGQSVSEEPCGVSAKPSGTLLNEAFTVEGETLPVSPSGVSPGSRGLGAHTSAVAVAAIDEEELGPTKSELDEDDAFKAMLTTAVTTLNPAVQEESVGGPISETTTEGGVEVEHSSAILSATPLSGTAVEEEAAESSSHPSAAAQPTLYPSPPSWDTASDHPVIPTPQAHGVTSEVGTPRARTGSPLRSLAVRASVAAKRPLVVTEASPSLEGETGVRGEELPATAGTITSYPTDTVPPDWDDTKLGDVSQGVSTSQEEMTEDLGATEPSQTPQGGVEEEEDVTRVLPLPASPPPTPGLAEETNCTMPVQGEELPAASTVGGDALHTANLTGVDTADLNSLENISAVTAAEGKSIPPPQPEAAVVTDTWSDFSPTLESSWKGVTQEVTTVAQEADAALSVVTLAPGATQGTGAASVLQENSGEDAQMTTAPSATQVLVATGTSSMANTPDVEDLADVVLVTSENVVPAPGGLAATQSGQTEEPSSRTVVLVTPASMASSVRRTALPPVRKISTAVTYGLDRLESEEGEEEEEEEDEEEEEEEEEEDEEDKDIDSMDESMEGDTELPGFTLPGETSQEPIAGLENPVAQLAGVSYQVPDTIEWEQQNQGLVRSWMEKLKDKAGYMSGMLVPVGVGIAGALFILGALYSIKIMNRRRRSGSKRHKRKQREFNSMQDRVMLLADSSEDEF</sequence>
<comment type="caution">
    <text evidence="4">The sequence shown here is derived from an EMBL/GenBank/DDBJ whole genome shotgun (WGS) entry which is preliminary data.</text>
</comment>
<keyword evidence="2" id="KW-1133">Transmembrane helix</keyword>
<keyword evidence="2" id="KW-0472">Membrane</keyword>
<feature type="signal peptide" evidence="3">
    <location>
        <begin position="1"/>
        <end position="45"/>
    </location>
</feature>
<feature type="region of interest" description="Disordered" evidence="1">
    <location>
        <begin position="598"/>
        <end position="657"/>
    </location>
</feature>
<proteinExistence type="predicted"/>
<dbReference type="Pfam" id="PF15767">
    <property type="entry name" value="ARMH4"/>
    <property type="match status" value="1"/>
</dbReference>
<dbReference type="PANTHER" id="PTHR21585">
    <property type="entry name" value="FULL-LENGTH CDNA CLONE CS0DC025YL05 OF NEUROBLASTOMA"/>
    <property type="match status" value="1"/>
</dbReference>
<evidence type="ECO:0000313" key="5">
    <source>
        <dbReference type="Proteomes" id="UP000535478"/>
    </source>
</evidence>
<feature type="region of interest" description="Disordered" evidence="1">
    <location>
        <begin position="738"/>
        <end position="769"/>
    </location>
</feature>
<dbReference type="PANTHER" id="PTHR21585:SF0">
    <property type="entry name" value="ARMADILLO-LIKE HELICAL DOMAIN-CONTAINING PROTEIN 4"/>
    <property type="match status" value="1"/>
</dbReference>
<evidence type="ECO:0000256" key="1">
    <source>
        <dbReference type="SAM" id="MobiDB-lite"/>
    </source>
</evidence>